<protein>
    <submittedName>
        <fullName evidence="1">Uncharacterized protein</fullName>
    </submittedName>
</protein>
<proteinExistence type="predicted"/>
<accession>A0A7S2MG14</accession>
<name>A0A7S2MG14_9DINO</name>
<reference evidence="1" key="1">
    <citation type="submission" date="2021-01" db="EMBL/GenBank/DDBJ databases">
        <authorList>
            <person name="Corre E."/>
            <person name="Pelletier E."/>
            <person name="Niang G."/>
            <person name="Scheremetjew M."/>
            <person name="Finn R."/>
            <person name="Kale V."/>
            <person name="Holt S."/>
            <person name="Cochrane G."/>
            <person name="Meng A."/>
            <person name="Brown T."/>
            <person name="Cohen L."/>
        </authorList>
    </citation>
    <scope>NUCLEOTIDE SEQUENCE</scope>
    <source>
        <strain evidence="1">CCMP2222</strain>
    </source>
</reference>
<sequence length="126" mass="13159">MLGVVPSVVAEVKTEKQRKTLIGLGYFITVCHGHPAKVIAPSMPRGTCGEDMHALPGELRKGQRLMLRWVAAKTGGSLQVRVDNGDSITLPYAPAPFDDVRPCLAFGGGPAELRVLQLGGGVAGGA</sequence>
<evidence type="ECO:0000313" key="1">
    <source>
        <dbReference type="EMBL" id="CAD9480893.1"/>
    </source>
</evidence>
<dbReference type="AlphaFoldDB" id="A0A7S2MG14"/>
<organism evidence="1">
    <name type="scientific">Alexandrium andersonii</name>
    <dbReference type="NCBI Taxonomy" id="327968"/>
    <lineage>
        <taxon>Eukaryota</taxon>
        <taxon>Sar</taxon>
        <taxon>Alveolata</taxon>
        <taxon>Dinophyceae</taxon>
        <taxon>Gonyaulacales</taxon>
        <taxon>Pyrocystaceae</taxon>
        <taxon>Alexandrium</taxon>
    </lineage>
</organism>
<dbReference type="EMBL" id="HBGQ01068961">
    <property type="protein sequence ID" value="CAD9480893.1"/>
    <property type="molecule type" value="Transcribed_RNA"/>
</dbReference>
<gene>
    <name evidence="1" type="ORF">AAND1436_LOCUS33149</name>
</gene>